<feature type="transmembrane region" description="Helical" evidence="5">
    <location>
        <begin position="115"/>
        <end position="135"/>
    </location>
</feature>
<evidence type="ECO:0000313" key="7">
    <source>
        <dbReference type="EMBL" id="SHE69728.1"/>
    </source>
</evidence>
<protein>
    <submittedName>
        <fullName evidence="7">NhaP-type Na+/H+ or K+/H+ antiporter</fullName>
    </submittedName>
</protein>
<feature type="transmembrane region" description="Helical" evidence="5">
    <location>
        <begin position="299"/>
        <end position="319"/>
    </location>
</feature>
<feature type="transmembrane region" description="Helical" evidence="5">
    <location>
        <begin position="84"/>
        <end position="103"/>
    </location>
</feature>
<evidence type="ECO:0000313" key="8">
    <source>
        <dbReference type="Proteomes" id="UP000184251"/>
    </source>
</evidence>
<dbReference type="RefSeq" id="WP_073270017.1">
    <property type="nucleotide sequence ID" value="NZ_FQTU01000005.1"/>
</dbReference>
<dbReference type="InterPro" id="IPR006153">
    <property type="entry name" value="Cation/H_exchanger_TM"/>
</dbReference>
<evidence type="ECO:0000256" key="2">
    <source>
        <dbReference type="ARBA" id="ARBA00022692"/>
    </source>
</evidence>
<dbReference type="InterPro" id="IPR038770">
    <property type="entry name" value="Na+/solute_symporter_sf"/>
</dbReference>
<dbReference type="Gene3D" id="1.20.1530.20">
    <property type="match status" value="1"/>
</dbReference>
<feature type="transmembrane region" description="Helical" evidence="5">
    <location>
        <begin position="184"/>
        <end position="205"/>
    </location>
</feature>
<evidence type="ECO:0000256" key="1">
    <source>
        <dbReference type="ARBA" id="ARBA00004141"/>
    </source>
</evidence>
<feature type="transmembrane region" description="Helical" evidence="5">
    <location>
        <begin position="331"/>
        <end position="350"/>
    </location>
</feature>
<evidence type="ECO:0000259" key="6">
    <source>
        <dbReference type="Pfam" id="PF00999"/>
    </source>
</evidence>
<feature type="transmembrane region" description="Helical" evidence="5">
    <location>
        <begin position="217"/>
        <end position="236"/>
    </location>
</feature>
<dbReference type="OrthoDB" id="9790604at2"/>
<feature type="domain" description="Cation/H+ exchanger transmembrane" evidence="6">
    <location>
        <begin position="13"/>
        <end position="379"/>
    </location>
</feature>
<keyword evidence="3 5" id="KW-1133">Transmembrane helix</keyword>
<feature type="transmembrane region" description="Helical" evidence="5">
    <location>
        <begin position="26"/>
        <end position="46"/>
    </location>
</feature>
<dbReference type="GO" id="GO:1902600">
    <property type="term" value="P:proton transmembrane transport"/>
    <property type="evidence" value="ECO:0007669"/>
    <property type="project" value="InterPro"/>
</dbReference>
<proteinExistence type="predicted"/>
<dbReference type="EMBL" id="FQTU01000005">
    <property type="protein sequence ID" value="SHE69728.1"/>
    <property type="molecule type" value="Genomic_DNA"/>
</dbReference>
<dbReference type="STRING" id="1120975.SAMN02746064_01033"/>
<comment type="subcellular location">
    <subcellularLocation>
        <location evidence="1">Membrane</location>
        <topology evidence="1">Multi-pass membrane protein</topology>
    </subcellularLocation>
</comment>
<evidence type="ECO:0000256" key="5">
    <source>
        <dbReference type="SAM" id="Phobius"/>
    </source>
</evidence>
<dbReference type="GO" id="GO:0015297">
    <property type="term" value="F:antiporter activity"/>
    <property type="evidence" value="ECO:0007669"/>
    <property type="project" value="InterPro"/>
</dbReference>
<feature type="transmembrane region" description="Helical" evidence="5">
    <location>
        <begin position="147"/>
        <end position="172"/>
    </location>
</feature>
<sequence length="391" mass="41490">MLFSLSLILIIGFALSGIFNRIKIPGLLAMIITGIVLGPYVMDLIAPEILMISSDLRKIALIVILARAGLSLDLEDLKRVGRPAALMCFIPATLEIIAIILLGPRLLGLTLGESAILGAVLAAVSPAVIVPRMLYLMESGYGKKNSIPQLILAGASVDDIYVIVLFAAFLGMHQGEGFNAGSLFSVPVSIISGVVIGITIGALLVRIFKILHVRDTIKVLIILSVSFLFVSFEQFLEPYFPMSGLIAVMALGGTILKLYDILAKRLMGKFSKIWVGAEILLFVLVGAAVDITLIPKAGFFAVLLIFAGLGGRVLGVWVSLFKTPIVAKERIFCSIAYLPKATVQAAIGAVPLSMGVPSGDTILAVAVLSIMVTAPIGAFGIDLLHDKLLEK</sequence>
<feature type="transmembrane region" description="Helical" evidence="5">
    <location>
        <begin position="242"/>
        <end position="261"/>
    </location>
</feature>
<organism evidence="7 8">
    <name type="scientific">Alkalibacter saccharofermentans DSM 14828</name>
    <dbReference type="NCBI Taxonomy" id="1120975"/>
    <lineage>
        <taxon>Bacteria</taxon>
        <taxon>Bacillati</taxon>
        <taxon>Bacillota</taxon>
        <taxon>Clostridia</taxon>
        <taxon>Eubacteriales</taxon>
        <taxon>Eubacteriaceae</taxon>
        <taxon>Alkalibacter</taxon>
    </lineage>
</organism>
<dbReference type="GO" id="GO:0016020">
    <property type="term" value="C:membrane"/>
    <property type="evidence" value="ECO:0007669"/>
    <property type="project" value="UniProtKB-SubCell"/>
</dbReference>
<gene>
    <name evidence="7" type="ORF">SAMN02746064_01033</name>
</gene>
<keyword evidence="8" id="KW-1185">Reference proteome</keyword>
<evidence type="ECO:0000256" key="3">
    <source>
        <dbReference type="ARBA" id="ARBA00022989"/>
    </source>
</evidence>
<dbReference type="Pfam" id="PF00999">
    <property type="entry name" value="Na_H_Exchanger"/>
    <property type="match status" value="1"/>
</dbReference>
<feature type="transmembrane region" description="Helical" evidence="5">
    <location>
        <begin position="273"/>
        <end position="293"/>
    </location>
</feature>
<dbReference type="PANTHER" id="PTHR31102">
    <property type="match status" value="1"/>
</dbReference>
<feature type="transmembrane region" description="Helical" evidence="5">
    <location>
        <begin position="362"/>
        <end position="384"/>
    </location>
</feature>
<dbReference type="Proteomes" id="UP000184251">
    <property type="component" value="Unassembled WGS sequence"/>
</dbReference>
<evidence type="ECO:0000256" key="4">
    <source>
        <dbReference type="ARBA" id="ARBA00023136"/>
    </source>
</evidence>
<name>A0A1M4VLC6_9FIRM</name>
<dbReference type="PANTHER" id="PTHR31102:SF1">
    <property type="entry name" value="CATION_H+ EXCHANGER DOMAIN-CONTAINING PROTEIN"/>
    <property type="match status" value="1"/>
</dbReference>
<accession>A0A1M4VLC6</accession>
<dbReference type="InterPro" id="IPR051843">
    <property type="entry name" value="CPA1_transporter"/>
</dbReference>
<keyword evidence="4 5" id="KW-0472">Membrane</keyword>
<reference evidence="7 8" key="1">
    <citation type="submission" date="2016-11" db="EMBL/GenBank/DDBJ databases">
        <authorList>
            <person name="Jaros S."/>
            <person name="Januszkiewicz K."/>
            <person name="Wedrychowicz H."/>
        </authorList>
    </citation>
    <scope>NUCLEOTIDE SEQUENCE [LARGE SCALE GENOMIC DNA]</scope>
    <source>
        <strain evidence="7 8">DSM 14828</strain>
    </source>
</reference>
<keyword evidence="2 5" id="KW-0812">Transmembrane</keyword>
<dbReference type="AlphaFoldDB" id="A0A1M4VLC6"/>